<proteinExistence type="predicted"/>
<evidence type="ECO:0000256" key="1">
    <source>
        <dbReference type="SAM" id="MobiDB-lite"/>
    </source>
</evidence>
<feature type="region of interest" description="Disordered" evidence="1">
    <location>
        <begin position="89"/>
        <end position="109"/>
    </location>
</feature>
<dbReference type="Proteomes" id="UP001158049">
    <property type="component" value="Unassembled WGS sequence"/>
</dbReference>
<comment type="caution">
    <text evidence="2">The sequence shown here is derived from an EMBL/GenBank/DDBJ whole genome shotgun (WGS) entry which is preliminary data.</text>
</comment>
<feature type="compositionally biased region" description="Pro residues" evidence="1">
    <location>
        <begin position="44"/>
        <end position="53"/>
    </location>
</feature>
<feature type="region of interest" description="Disordered" evidence="1">
    <location>
        <begin position="34"/>
        <end position="55"/>
    </location>
</feature>
<feature type="compositionally biased region" description="Low complexity" evidence="1">
    <location>
        <begin position="34"/>
        <end position="43"/>
    </location>
</feature>
<gene>
    <name evidence="2" type="ORF">SAMN06295970_11639</name>
</gene>
<keyword evidence="3" id="KW-1185">Reference proteome</keyword>
<reference evidence="2 3" key="1">
    <citation type="submission" date="2017-05" db="EMBL/GenBank/DDBJ databases">
        <authorList>
            <person name="Varghese N."/>
            <person name="Submissions S."/>
        </authorList>
    </citation>
    <scope>NUCLEOTIDE SEQUENCE [LARGE SCALE GENOMIC DNA]</scope>
    <source>
        <strain evidence="2 3">DSM 26001</strain>
    </source>
</reference>
<accession>A0ABY1QH73</accession>
<name>A0ABY1QH73_9BURK</name>
<evidence type="ECO:0000313" key="2">
    <source>
        <dbReference type="EMBL" id="SMP70622.1"/>
    </source>
</evidence>
<organism evidence="2 3">
    <name type="scientific">Noviherbaspirillum suwonense</name>
    <dbReference type="NCBI Taxonomy" id="1224511"/>
    <lineage>
        <taxon>Bacteria</taxon>
        <taxon>Pseudomonadati</taxon>
        <taxon>Pseudomonadota</taxon>
        <taxon>Betaproteobacteria</taxon>
        <taxon>Burkholderiales</taxon>
        <taxon>Oxalobacteraceae</taxon>
        <taxon>Noviherbaspirillum</taxon>
    </lineage>
</organism>
<sequence length="109" mass="12113">MCLQLPLPQPHLQRLSLKRLPPLLLLLLQPLPTQPPLRQHPLHPTQPAPPLPLHPQLLTQPALLQLPSNSQAVFAMTGPWAGFFFAQRKAEGDTNPDPDSQGAMKLHRV</sequence>
<dbReference type="EMBL" id="FXUL01000016">
    <property type="protein sequence ID" value="SMP70622.1"/>
    <property type="molecule type" value="Genomic_DNA"/>
</dbReference>
<evidence type="ECO:0000313" key="3">
    <source>
        <dbReference type="Proteomes" id="UP001158049"/>
    </source>
</evidence>
<protein>
    <submittedName>
        <fullName evidence="2">Uncharacterized protein</fullName>
    </submittedName>
</protein>